<keyword evidence="3" id="KW-0269">Exonuclease</keyword>
<reference evidence="3 4" key="1">
    <citation type="submission" date="2024-03" db="EMBL/GenBank/DDBJ databases">
        <title>Human intestinal bacterial collection.</title>
        <authorList>
            <person name="Pauvert C."/>
            <person name="Hitch T.C.A."/>
            <person name="Clavel T."/>
        </authorList>
    </citation>
    <scope>NUCLEOTIDE SEQUENCE [LARGE SCALE GENOMIC DNA]</scope>
    <source>
        <strain evidence="3 4">CLA-AA-H78B</strain>
    </source>
</reference>
<dbReference type="EC" id="3.1.-.-" evidence="3"/>
<feature type="domain" description="Calcineurin-like phosphoesterase" evidence="2">
    <location>
        <begin position="1"/>
        <end position="187"/>
    </location>
</feature>
<comment type="caution">
    <text evidence="3">The sequence shown here is derived from an EMBL/GenBank/DDBJ whole genome shotgun (WGS) entry which is preliminary data.</text>
</comment>
<dbReference type="PANTHER" id="PTHR30337">
    <property type="entry name" value="COMPONENT OF ATP-DEPENDENT DSDNA EXONUCLEASE"/>
    <property type="match status" value="1"/>
</dbReference>
<sequence>MKLIHCADLHLGSRMESGLPPAKAQERRMELLHTFVNMVERASSEGVEAMLLCGDLFDTEQVSVRTKSVVRNTIEAHPEIMFYYLRGNHDRMERTSTERIQNLRTFNDGWTTYEQGDITITGMELSGEWDPTWADQLQEELSDYPGKLHVVMLHGMVSEYGQGEEGIALRDLRGRGIDYLALGHVHSFRQEKLDEQGIWCYSGCLEGRGFDECGTKGYVMLETVAQHLVPTFVLVAKRTLREVVIEVTETYTEQEIMAQIQGQLTEIPSQDLIKIVLKGQVSPECDLDLLWMKRKLESDYYFLKIKDQTKVAVRAEDYQYDRSLKGEFVRLVQETDLSEEDQSEILKLGIQALKGEA</sequence>
<evidence type="ECO:0000256" key="1">
    <source>
        <dbReference type="ARBA" id="ARBA00022801"/>
    </source>
</evidence>
<dbReference type="InterPro" id="IPR029052">
    <property type="entry name" value="Metallo-depent_PP-like"/>
</dbReference>
<dbReference type="SUPFAM" id="SSF56300">
    <property type="entry name" value="Metallo-dependent phosphatases"/>
    <property type="match status" value="1"/>
</dbReference>
<dbReference type="RefSeq" id="WP_147602333.1">
    <property type="nucleotide sequence ID" value="NZ_JBBMFC010000007.1"/>
</dbReference>
<name>A0ABV1I0E2_9FIRM</name>
<dbReference type="InterPro" id="IPR004843">
    <property type="entry name" value="Calcineurin-like_PHP"/>
</dbReference>
<keyword evidence="3" id="KW-0540">Nuclease</keyword>
<dbReference type="CDD" id="cd00840">
    <property type="entry name" value="MPP_Mre11_N"/>
    <property type="match status" value="1"/>
</dbReference>
<dbReference type="Gene3D" id="3.60.21.10">
    <property type="match status" value="1"/>
</dbReference>
<dbReference type="InterPro" id="IPR041796">
    <property type="entry name" value="Mre11_N"/>
</dbReference>
<evidence type="ECO:0000313" key="4">
    <source>
        <dbReference type="Proteomes" id="UP001470288"/>
    </source>
</evidence>
<dbReference type="Proteomes" id="UP001470288">
    <property type="component" value="Unassembled WGS sequence"/>
</dbReference>
<dbReference type="InterPro" id="IPR050535">
    <property type="entry name" value="DNA_Repair-Maintenance_Comp"/>
</dbReference>
<organism evidence="3 4">
    <name type="scientific">Hominiventricola aquisgranensis</name>
    <dbReference type="NCBI Taxonomy" id="3133164"/>
    <lineage>
        <taxon>Bacteria</taxon>
        <taxon>Bacillati</taxon>
        <taxon>Bacillota</taxon>
        <taxon>Clostridia</taxon>
        <taxon>Lachnospirales</taxon>
        <taxon>Lachnospiraceae</taxon>
        <taxon>Hominiventricola</taxon>
    </lineage>
</organism>
<keyword evidence="1 3" id="KW-0378">Hydrolase</keyword>
<evidence type="ECO:0000313" key="3">
    <source>
        <dbReference type="EMBL" id="MEQ2578270.1"/>
    </source>
</evidence>
<dbReference type="PANTHER" id="PTHR30337:SF7">
    <property type="entry name" value="PHOSPHOESTERASE"/>
    <property type="match status" value="1"/>
</dbReference>
<dbReference type="Pfam" id="PF00149">
    <property type="entry name" value="Metallophos"/>
    <property type="match status" value="1"/>
</dbReference>
<gene>
    <name evidence="3" type="ORF">WMO62_05335</name>
</gene>
<accession>A0ABV1I0E2</accession>
<evidence type="ECO:0000259" key="2">
    <source>
        <dbReference type="Pfam" id="PF00149"/>
    </source>
</evidence>
<protein>
    <submittedName>
        <fullName evidence="3">DNA repair exonuclease</fullName>
        <ecNumber evidence="3">3.1.-.-</ecNumber>
    </submittedName>
</protein>
<keyword evidence="4" id="KW-1185">Reference proteome</keyword>
<proteinExistence type="predicted"/>
<dbReference type="GO" id="GO:0004527">
    <property type="term" value="F:exonuclease activity"/>
    <property type="evidence" value="ECO:0007669"/>
    <property type="project" value="UniProtKB-KW"/>
</dbReference>
<dbReference type="EMBL" id="JBBMFC010000007">
    <property type="protein sequence ID" value="MEQ2578270.1"/>
    <property type="molecule type" value="Genomic_DNA"/>
</dbReference>